<comment type="catalytic activity">
    <reaction evidence="3">
        <text>2 GTP = 3',3'-c-di-GMP + 2 diphosphate</text>
        <dbReference type="Rhea" id="RHEA:24898"/>
        <dbReference type="ChEBI" id="CHEBI:33019"/>
        <dbReference type="ChEBI" id="CHEBI:37565"/>
        <dbReference type="ChEBI" id="CHEBI:58805"/>
        <dbReference type="EC" id="2.7.7.65"/>
    </reaction>
</comment>
<feature type="transmembrane region" description="Helical" evidence="4">
    <location>
        <begin position="46"/>
        <end position="62"/>
    </location>
</feature>
<protein>
    <recommendedName>
        <fullName evidence="2">diguanylate cyclase</fullName>
        <ecNumber evidence="2">2.7.7.65</ecNumber>
    </recommendedName>
</protein>
<dbReference type="GeneID" id="93291905"/>
<dbReference type="STRING" id="1094715.GCA_000236165_00899"/>
<dbReference type="OrthoDB" id="9813903at2"/>
<evidence type="ECO:0000313" key="7">
    <source>
        <dbReference type="Proteomes" id="UP000254554"/>
    </source>
</evidence>
<dbReference type="NCBIfam" id="TIGR00254">
    <property type="entry name" value="GGDEF"/>
    <property type="match status" value="1"/>
</dbReference>
<feature type="domain" description="GGDEF" evidence="5">
    <location>
        <begin position="234"/>
        <end position="374"/>
    </location>
</feature>
<reference evidence="6 7" key="1">
    <citation type="submission" date="2018-06" db="EMBL/GenBank/DDBJ databases">
        <authorList>
            <consortium name="Pathogen Informatics"/>
            <person name="Doyle S."/>
        </authorList>
    </citation>
    <scope>NUCLEOTIDE SEQUENCE [LARGE SCALE GENOMIC DNA]</scope>
    <source>
        <strain evidence="6 7">NCTC11370</strain>
    </source>
</reference>
<evidence type="ECO:0000256" key="1">
    <source>
        <dbReference type="ARBA" id="ARBA00001946"/>
    </source>
</evidence>
<proteinExistence type="predicted"/>
<keyword evidence="7" id="KW-1185">Reference proteome</keyword>
<dbReference type="EC" id="2.7.7.65" evidence="2"/>
<keyword evidence="6" id="KW-0548">Nucleotidyltransferase</keyword>
<evidence type="ECO:0000259" key="5">
    <source>
        <dbReference type="PROSITE" id="PS50887"/>
    </source>
</evidence>
<evidence type="ECO:0000256" key="3">
    <source>
        <dbReference type="ARBA" id="ARBA00034247"/>
    </source>
</evidence>
<feature type="transmembrane region" description="Helical" evidence="4">
    <location>
        <begin position="21"/>
        <end position="40"/>
    </location>
</feature>
<feature type="transmembrane region" description="Helical" evidence="4">
    <location>
        <begin position="83"/>
        <end position="101"/>
    </location>
</feature>
<keyword evidence="4" id="KW-1133">Transmembrane helix</keyword>
<dbReference type="FunFam" id="3.30.70.270:FF:000001">
    <property type="entry name" value="Diguanylate cyclase domain protein"/>
    <property type="match status" value="1"/>
</dbReference>
<dbReference type="GO" id="GO:1902201">
    <property type="term" value="P:negative regulation of bacterial-type flagellum-dependent cell motility"/>
    <property type="evidence" value="ECO:0007669"/>
    <property type="project" value="TreeGrafter"/>
</dbReference>
<dbReference type="InterPro" id="IPR043128">
    <property type="entry name" value="Rev_trsase/Diguanyl_cyclase"/>
</dbReference>
<organism evidence="6 7">
    <name type="scientific">Fluoribacter dumoffii</name>
    <dbReference type="NCBI Taxonomy" id="463"/>
    <lineage>
        <taxon>Bacteria</taxon>
        <taxon>Pseudomonadati</taxon>
        <taxon>Pseudomonadota</taxon>
        <taxon>Gammaproteobacteria</taxon>
        <taxon>Legionellales</taxon>
        <taxon>Legionellaceae</taxon>
        <taxon>Fluoribacter</taxon>
    </lineage>
</organism>
<evidence type="ECO:0000256" key="4">
    <source>
        <dbReference type="SAM" id="Phobius"/>
    </source>
</evidence>
<dbReference type="GO" id="GO:0005886">
    <property type="term" value="C:plasma membrane"/>
    <property type="evidence" value="ECO:0007669"/>
    <property type="project" value="TreeGrafter"/>
</dbReference>
<feature type="transmembrane region" description="Helical" evidence="4">
    <location>
        <begin position="107"/>
        <end position="128"/>
    </location>
</feature>
<gene>
    <name evidence="6" type="primary">adrA_1</name>
    <name evidence="6" type="ORF">NCTC11370_01524</name>
</gene>
<comment type="cofactor">
    <cofactor evidence="1">
        <name>Mg(2+)</name>
        <dbReference type="ChEBI" id="CHEBI:18420"/>
    </cofactor>
</comment>
<feature type="transmembrane region" description="Helical" evidence="4">
    <location>
        <begin position="160"/>
        <end position="178"/>
    </location>
</feature>
<name>A0A377G9H4_9GAMM</name>
<accession>A0A377G9H4</accession>
<dbReference type="PANTHER" id="PTHR45138">
    <property type="entry name" value="REGULATORY COMPONENTS OF SENSORY TRANSDUCTION SYSTEM"/>
    <property type="match status" value="1"/>
</dbReference>
<keyword evidence="4" id="KW-0812">Transmembrane</keyword>
<dbReference type="CDD" id="cd01949">
    <property type="entry name" value="GGDEF"/>
    <property type="match status" value="1"/>
</dbReference>
<dbReference type="Pfam" id="PF00990">
    <property type="entry name" value="GGDEF"/>
    <property type="match status" value="1"/>
</dbReference>
<dbReference type="AlphaFoldDB" id="A0A377G9H4"/>
<dbReference type="PROSITE" id="PS50887">
    <property type="entry name" value="GGDEF"/>
    <property type="match status" value="1"/>
</dbReference>
<evidence type="ECO:0000313" key="6">
    <source>
        <dbReference type="EMBL" id="STO21457.1"/>
    </source>
</evidence>
<dbReference type="RefSeq" id="WP_019349694.1">
    <property type="nucleotide sequence ID" value="NZ_JAPHOO010000001.1"/>
</dbReference>
<dbReference type="Gene3D" id="3.30.70.270">
    <property type="match status" value="1"/>
</dbReference>
<keyword evidence="4" id="KW-0472">Membrane</keyword>
<dbReference type="InterPro" id="IPR050469">
    <property type="entry name" value="Diguanylate_Cyclase"/>
</dbReference>
<dbReference type="InterPro" id="IPR029787">
    <property type="entry name" value="Nucleotide_cyclase"/>
</dbReference>
<dbReference type="EMBL" id="UGGT01000001">
    <property type="protein sequence ID" value="STO21457.1"/>
    <property type="molecule type" value="Genomic_DNA"/>
</dbReference>
<dbReference type="PANTHER" id="PTHR45138:SF9">
    <property type="entry name" value="DIGUANYLATE CYCLASE DGCM-RELATED"/>
    <property type="match status" value="1"/>
</dbReference>
<dbReference type="GO" id="GO:0052621">
    <property type="term" value="F:diguanylate cyclase activity"/>
    <property type="evidence" value="ECO:0007669"/>
    <property type="project" value="UniProtKB-EC"/>
</dbReference>
<evidence type="ECO:0000256" key="2">
    <source>
        <dbReference type="ARBA" id="ARBA00012528"/>
    </source>
</evidence>
<feature type="transmembrane region" description="Helical" evidence="4">
    <location>
        <begin position="135"/>
        <end position="154"/>
    </location>
</feature>
<dbReference type="InterPro" id="IPR000160">
    <property type="entry name" value="GGDEF_dom"/>
</dbReference>
<dbReference type="SMART" id="SM00267">
    <property type="entry name" value="GGDEF"/>
    <property type="match status" value="1"/>
</dbReference>
<sequence>MLFNLGKEATLMLLEGTKNAIPFNIVFASLIVLIFLYNRVPISLTIGWYLGILLISMVRWFFCRQNINNHLFKVNKKNLLIKFLLLTLSMGVAWGICYLISLTYVSVLYEFIIILVFGGLSAGSIAFLSVYLPAYYAYVFPMFIPVIIYNYLVFNMGRTIFATMFILFILMLLLSAIMNKKLLDKTFQLSQDKETLIYELQITSITDPLTGLYNRRHFEVLLPQELRRAKRNQYPLNLISIDIDNFKLINDNFGHPSGDKVLVSLGSLLTHICKRANDTIFRLGGDEFAAILVNQPLGEAVHICHKINNLFKRNLLNDFNSKELAILNQVTLSMGIVNIHFNSSYNMETVINVADKALYQAKKNGKNQIVIEQIH</sequence>
<keyword evidence="6" id="KW-0808">Transferase</keyword>
<dbReference type="SUPFAM" id="SSF55073">
    <property type="entry name" value="Nucleotide cyclase"/>
    <property type="match status" value="1"/>
</dbReference>
<dbReference type="Proteomes" id="UP000254554">
    <property type="component" value="Unassembled WGS sequence"/>
</dbReference>
<dbReference type="GO" id="GO:0043709">
    <property type="term" value="P:cell adhesion involved in single-species biofilm formation"/>
    <property type="evidence" value="ECO:0007669"/>
    <property type="project" value="TreeGrafter"/>
</dbReference>